<evidence type="ECO:0000256" key="5">
    <source>
        <dbReference type="SAM" id="MobiDB-lite"/>
    </source>
</evidence>
<dbReference type="Pfam" id="PF13365">
    <property type="entry name" value="Trypsin_2"/>
    <property type="match status" value="1"/>
</dbReference>
<evidence type="ECO:0000256" key="4">
    <source>
        <dbReference type="ARBA" id="ARBA00022825"/>
    </source>
</evidence>
<feature type="compositionally biased region" description="Basic residues" evidence="5">
    <location>
        <begin position="662"/>
        <end position="671"/>
    </location>
</feature>
<dbReference type="Gene3D" id="2.30.42.10">
    <property type="match status" value="1"/>
</dbReference>
<dbReference type="GO" id="GO:0006508">
    <property type="term" value="P:proteolysis"/>
    <property type="evidence" value="ECO:0007669"/>
    <property type="project" value="UniProtKB-KW"/>
</dbReference>
<evidence type="ECO:0000259" key="7">
    <source>
        <dbReference type="Pfam" id="PF17815"/>
    </source>
</evidence>
<dbReference type="InterPro" id="IPR009003">
    <property type="entry name" value="Peptidase_S1_PA"/>
</dbReference>
<dbReference type="Pfam" id="PF13180">
    <property type="entry name" value="PDZ_2"/>
    <property type="match status" value="1"/>
</dbReference>
<dbReference type="PRINTS" id="PR00834">
    <property type="entry name" value="PROTEASES2C"/>
</dbReference>
<dbReference type="InterPro" id="IPR001940">
    <property type="entry name" value="Peptidase_S1C"/>
</dbReference>
<protein>
    <submittedName>
        <fullName evidence="8">Putative Protease Do-like 10, mitochondrial</fullName>
    </submittedName>
</protein>
<dbReference type="GO" id="GO:0005666">
    <property type="term" value="C:RNA polymerase III complex"/>
    <property type="evidence" value="ECO:0007669"/>
    <property type="project" value="InterPro"/>
</dbReference>
<keyword evidence="9" id="KW-1185">Reference proteome</keyword>
<dbReference type="Proteomes" id="UP000797356">
    <property type="component" value="Chromosome 11"/>
</dbReference>
<comment type="caution">
    <text evidence="8">The sequence shown here is derived from an EMBL/GenBank/DDBJ whole genome shotgun (WGS) entry which is preliminary data.</text>
</comment>
<dbReference type="GO" id="GO:0004252">
    <property type="term" value="F:serine-type endopeptidase activity"/>
    <property type="evidence" value="ECO:0007669"/>
    <property type="project" value="InterPro"/>
</dbReference>
<dbReference type="InterPro" id="IPR041517">
    <property type="entry name" value="DEGP_PDZ"/>
</dbReference>
<evidence type="ECO:0000256" key="1">
    <source>
        <dbReference type="ARBA" id="ARBA00010541"/>
    </source>
</evidence>
<evidence type="ECO:0000259" key="6">
    <source>
        <dbReference type="Pfam" id="PF13180"/>
    </source>
</evidence>
<dbReference type="AlphaFoldDB" id="A0A8K0INN7"/>
<dbReference type="GO" id="GO:0003677">
    <property type="term" value="F:DNA binding"/>
    <property type="evidence" value="ECO:0007669"/>
    <property type="project" value="InterPro"/>
</dbReference>
<dbReference type="SUPFAM" id="SSF50494">
    <property type="entry name" value="Trypsin-like serine proteases"/>
    <property type="match status" value="1"/>
</dbReference>
<accession>A0A8K0INN7</accession>
<evidence type="ECO:0000313" key="8">
    <source>
        <dbReference type="EMBL" id="KAG1363686.1"/>
    </source>
</evidence>
<dbReference type="PANTHER" id="PTHR45980">
    <property type="match status" value="1"/>
</dbReference>
<feature type="domain" description="PDZ" evidence="6">
    <location>
        <begin position="348"/>
        <end position="431"/>
    </location>
</feature>
<feature type="region of interest" description="Disordered" evidence="5">
    <location>
        <begin position="662"/>
        <end position="718"/>
    </location>
</feature>
<sequence>MLASMRNIRRLSPLRRLLHRPSPSLPGRTILRSSPLLQNSVFFSLFSTGTSGPYDGGDGGNGGFRGAFSRPFSEENGEPVSYQHTDAYAAVELALDSVVKVFTVSSSPNYSLPWQNKSQRESMGSGFVLPERRILTNAHVVADHTFVLVRKHGSPTKYKAEVQAVGHECDLALLTVENEEFWDGMDFLELGDIPFLQEAVAVVGYPQGRGLYDLFCPLFLMDRNRAAAAAADGKAQCLGGDNISVTKGVVSRVEPTQFVHGATQLMAIQIDAAINPGNSGGPAIMGDKVAGVAFQNLAGAENIGYIIPVPVIKQFIAGVEESGKYVGFCSLGLSCQATENAQLREHFRMRPEMTGVLVNKINPLSDAHRVLKKDDIILAFDGVPIANDGTVPFRNRERITFDHLVSMKKPNETAYVRVLRDGIENEFRISLQPLQPLVPVHQFDKLPSYYIFAGLVFVPLTQPYLHEYGEDWAPNHREFSSVVLAVEKTNMEKVVLMDDINAGYERLSELQHEINGEQVKKVNGVEVENLKHLCELVEGCSEESLRFDLDDERVIVLNYQNARVATSRILNRHRIPSAMSGDLIDDQTNVSEIKVACSRSKQMGDKSSKTSEVPSRKPLKFTPKVPTRKTAKPAITDMKPLNEAENIVDKELLRRLKLSHKGLKRKSTKTPRKLEPMHINGGESTSARSFGISPGSIDGRKHQGPSIDGSKHQDSSDMVTPLLKKKYVQPWKKDSYYPVTLPLRRSDDIDPEVLDEEEFGEASTSSTQDETCIKPAEELGLLEESEKPQMLFFQLPVSFPFEKQPALGGRGKEIEGQKSALGKGCGLQELPAGFMGKMMVYKSGIVKMKLGDTLFDVSMVNPDLTVCIYLPSRKGVVEDGSTITIAGTIGNQSVRSP</sequence>
<dbReference type="InterPro" id="IPR007811">
    <property type="entry name" value="RPC4"/>
</dbReference>
<proteinExistence type="inferred from homology"/>
<dbReference type="Gene3D" id="2.40.10.10">
    <property type="entry name" value="Trypsin-like serine proteases"/>
    <property type="match status" value="2"/>
</dbReference>
<dbReference type="Pfam" id="PF17815">
    <property type="entry name" value="PDZ_3"/>
    <property type="match status" value="1"/>
</dbReference>
<dbReference type="Pfam" id="PF05132">
    <property type="entry name" value="RNA_pol_Rpc4"/>
    <property type="match status" value="1"/>
</dbReference>
<comment type="similarity">
    <text evidence="1">Belongs to the peptidase S1C family.</text>
</comment>
<dbReference type="InterPro" id="IPR046449">
    <property type="entry name" value="DEGP_PDZ_sf"/>
</dbReference>
<evidence type="ECO:0000256" key="2">
    <source>
        <dbReference type="ARBA" id="ARBA00022670"/>
    </source>
</evidence>
<dbReference type="InterPro" id="IPR001478">
    <property type="entry name" value="PDZ"/>
</dbReference>
<dbReference type="InterPro" id="IPR043504">
    <property type="entry name" value="Peptidase_S1_PA_chymotrypsin"/>
</dbReference>
<dbReference type="EMBL" id="CM017882">
    <property type="protein sequence ID" value="KAG1363686.1"/>
    <property type="molecule type" value="Genomic_DNA"/>
</dbReference>
<keyword evidence="3" id="KW-0378">Hydrolase</keyword>
<dbReference type="GO" id="GO:0006383">
    <property type="term" value="P:transcription by RNA polymerase III"/>
    <property type="evidence" value="ECO:0007669"/>
    <property type="project" value="InterPro"/>
</dbReference>
<evidence type="ECO:0000256" key="3">
    <source>
        <dbReference type="ARBA" id="ARBA00022801"/>
    </source>
</evidence>
<dbReference type="OrthoDB" id="4217619at2759"/>
<reference evidence="8" key="2">
    <citation type="submission" date="2019-07" db="EMBL/GenBank/DDBJ databases">
        <authorList>
            <person name="Yang Y."/>
            <person name="Bocs S."/>
            <person name="Baudouin L."/>
        </authorList>
    </citation>
    <scope>NUCLEOTIDE SEQUENCE</scope>
    <source>
        <tissue evidence="8">Spear leaf of Hainan Tall coconut</tissue>
    </source>
</reference>
<keyword evidence="4" id="KW-0720">Serine protease</keyword>
<name>A0A8K0INN7_COCNU</name>
<gene>
    <name evidence="8" type="ORF">COCNU_11G005130</name>
</gene>
<reference evidence="8" key="1">
    <citation type="journal article" date="2017" name="Gigascience">
        <title>The genome draft of coconut (Cocos nucifera).</title>
        <authorList>
            <person name="Xiao Y."/>
            <person name="Xu P."/>
            <person name="Fan H."/>
            <person name="Baudouin L."/>
            <person name="Xia W."/>
            <person name="Bocs S."/>
            <person name="Xu J."/>
            <person name="Li Q."/>
            <person name="Guo A."/>
            <person name="Zhou L."/>
            <person name="Li J."/>
            <person name="Wu Y."/>
            <person name="Ma Z."/>
            <person name="Armero A."/>
            <person name="Issali A.E."/>
            <person name="Liu N."/>
            <person name="Peng M."/>
            <person name="Yang Y."/>
        </authorList>
    </citation>
    <scope>NUCLEOTIDE SEQUENCE</scope>
    <source>
        <tissue evidence="8">Spear leaf of Hainan Tall coconut</tissue>
    </source>
</reference>
<dbReference type="Gene3D" id="3.20.190.20">
    <property type="match status" value="1"/>
</dbReference>
<feature type="region of interest" description="Disordered" evidence="5">
    <location>
        <begin position="598"/>
        <end position="631"/>
    </location>
</feature>
<dbReference type="SUPFAM" id="SSF50156">
    <property type="entry name" value="PDZ domain-like"/>
    <property type="match status" value="1"/>
</dbReference>
<feature type="domain" description="Protease Do-like PDZ" evidence="7">
    <location>
        <begin position="438"/>
        <end position="582"/>
    </location>
</feature>
<evidence type="ECO:0000313" key="9">
    <source>
        <dbReference type="Proteomes" id="UP000797356"/>
    </source>
</evidence>
<dbReference type="PANTHER" id="PTHR45980:SF9">
    <property type="entry name" value="PROTEASE DO-LIKE 10, MITOCHONDRIAL-RELATED"/>
    <property type="match status" value="1"/>
</dbReference>
<organism evidence="8 9">
    <name type="scientific">Cocos nucifera</name>
    <name type="common">Coconut palm</name>
    <dbReference type="NCBI Taxonomy" id="13894"/>
    <lineage>
        <taxon>Eukaryota</taxon>
        <taxon>Viridiplantae</taxon>
        <taxon>Streptophyta</taxon>
        <taxon>Embryophyta</taxon>
        <taxon>Tracheophyta</taxon>
        <taxon>Spermatophyta</taxon>
        <taxon>Magnoliopsida</taxon>
        <taxon>Liliopsida</taxon>
        <taxon>Arecaceae</taxon>
        <taxon>Arecoideae</taxon>
        <taxon>Cocoseae</taxon>
        <taxon>Attaleinae</taxon>
        <taxon>Cocos</taxon>
    </lineage>
</organism>
<keyword evidence="2 8" id="KW-0645">Protease</keyword>
<dbReference type="InterPro" id="IPR036034">
    <property type="entry name" value="PDZ_sf"/>
</dbReference>